<keyword evidence="6" id="KW-1185">Reference proteome</keyword>
<dbReference type="SMART" id="SM00244">
    <property type="entry name" value="PHB"/>
    <property type="match status" value="1"/>
</dbReference>
<accession>A0ABY7G9E5</accession>
<comment type="similarity">
    <text evidence="1">Belongs to the band 7/mec-2 family.</text>
</comment>
<dbReference type="PRINTS" id="PR00721">
    <property type="entry name" value="STOMATIN"/>
</dbReference>
<feature type="region of interest" description="Disordered" evidence="2">
    <location>
        <begin position="29"/>
        <end position="50"/>
    </location>
</feature>
<dbReference type="InterPro" id="IPR036013">
    <property type="entry name" value="Band_7/SPFH_dom_sf"/>
</dbReference>
<dbReference type="PANTHER" id="PTHR10264:SF19">
    <property type="entry name" value="AT06885P-RELATED"/>
    <property type="match status" value="1"/>
</dbReference>
<sequence>MSEKVTDTDIAMEEIHGDGKRLTAAEIPVATTRTSDPPSDTSIMADSAPDKDESNACAGLLKFFSTIFIILFFPFSLLCSLKMVQEYERAVIFRLGRILHGGAKGPGFRNVCLGLFLVYPCIDDVVKVDIRTRSFDINPQEILTEDHVTVTVDAVMYFRVIDPVLSVTRVEDFIGSSKMLGATTLRNILGTYKMTELLTNRADINRKMKVLLDEATDPWGVDVERVEITDVHLPDTLQRAMAAEAEATREAKAKVIAAEGEKKASYALKEAADIMSESPAALQLRYLQTLNSIAAEQNSTIVFPLPLDLLQAFKAPAPRQLHAPVHAPMHSSQATEYCAE</sequence>
<dbReference type="Gene3D" id="6.10.250.2090">
    <property type="match status" value="1"/>
</dbReference>
<feature type="transmembrane region" description="Helical" evidence="3">
    <location>
        <begin position="63"/>
        <end position="84"/>
    </location>
</feature>
<dbReference type="EMBL" id="CP111028">
    <property type="protein sequence ID" value="WAR30750.1"/>
    <property type="molecule type" value="Genomic_DNA"/>
</dbReference>
<dbReference type="Gene3D" id="3.30.479.30">
    <property type="entry name" value="Band 7 domain"/>
    <property type="match status" value="1"/>
</dbReference>
<evidence type="ECO:0000259" key="4">
    <source>
        <dbReference type="SMART" id="SM00244"/>
    </source>
</evidence>
<keyword evidence="3" id="KW-1133">Transmembrane helix</keyword>
<evidence type="ECO:0000256" key="2">
    <source>
        <dbReference type="SAM" id="MobiDB-lite"/>
    </source>
</evidence>
<reference evidence="5" key="1">
    <citation type="submission" date="2022-11" db="EMBL/GenBank/DDBJ databases">
        <title>Centuries of genome instability and evolution in soft-shell clam transmissible cancer (bioRxiv).</title>
        <authorList>
            <person name="Hart S.F.M."/>
            <person name="Yonemitsu M.A."/>
            <person name="Giersch R.M."/>
            <person name="Beal B.F."/>
            <person name="Arriagada G."/>
            <person name="Davis B.W."/>
            <person name="Ostrander E.A."/>
            <person name="Goff S.P."/>
            <person name="Metzger M.J."/>
        </authorList>
    </citation>
    <scope>NUCLEOTIDE SEQUENCE</scope>
    <source>
        <strain evidence="5">MELC-2E11</strain>
        <tissue evidence="5">Siphon/mantle</tissue>
    </source>
</reference>
<organism evidence="5 6">
    <name type="scientific">Mya arenaria</name>
    <name type="common">Soft-shell clam</name>
    <dbReference type="NCBI Taxonomy" id="6604"/>
    <lineage>
        <taxon>Eukaryota</taxon>
        <taxon>Metazoa</taxon>
        <taxon>Spiralia</taxon>
        <taxon>Lophotrochozoa</taxon>
        <taxon>Mollusca</taxon>
        <taxon>Bivalvia</taxon>
        <taxon>Autobranchia</taxon>
        <taxon>Heteroconchia</taxon>
        <taxon>Euheterodonta</taxon>
        <taxon>Imparidentia</taxon>
        <taxon>Neoheterodontei</taxon>
        <taxon>Myida</taxon>
        <taxon>Myoidea</taxon>
        <taxon>Myidae</taxon>
        <taxon>Mya</taxon>
    </lineage>
</organism>
<dbReference type="InterPro" id="IPR001972">
    <property type="entry name" value="Stomatin_HflK_fam"/>
</dbReference>
<keyword evidence="3" id="KW-0472">Membrane</keyword>
<dbReference type="Pfam" id="PF01145">
    <property type="entry name" value="Band_7"/>
    <property type="match status" value="1"/>
</dbReference>
<proteinExistence type="inferred from homology"/>
<dbReference type="InterPro" id="IPR043202">
    <property type="entry name" value="Band-7_stomatin-like"/>
</dbReference>
<keyword evidence="3" id="KW-0812">Transmembrane</keyword>
<evidence type="ECO:0000313" key="6">
    <source>
        <dbReference type="Proteomes" id="UP001164746"/>
    </source>
</evidence>
<evidence type="ECO:0000256" key="1">
    <source>
        <dbReference type="ARBA" id="ARBA00008164"/>
    </source>
</evidence>
<name>A0ABY7G9E5_MYAAR</name>
<dbReference type="Proteomes" id="UP001164746">
    <property type="component" value="Chromosome 17"/>
</dbReference>
<feature type="domain" description="Band 7" evidence="4">
    <location>
        <begin position="79"/>
        <end position="245"/>
    </location>
</feature>
<feature type="compositionally biased region" description="Low complexity" evidence="2">
    <location>
        <begin position="31"/>
        <end position="42"/>
    </location>
</feature>
<gene>
    <name evidence="5" type="ORF">MAR_033292</name>
</gene>
<protein>
    <submittedName>
        <fullName evidence="5">MEC2-like protein</fullName>
    </submittedName>
</protein>
<dbReference type="InterPro" id="IPR001107">
    <property type="entry name" value="Band_7"/>
</dbReference>
<evidence type="ECO:0000313" key="5">
    <source>
        <dbReference type="EMBL" id="WAR30750.1"/>
    </source>
</evidence>
<dbReference type="SUPFAM" id="SSF117892">
    <property type="entry name" value="Band 7/SPFH domain"/>
    <property type="match status" value="1"/>
</dbReference>
<dbReference type="PANTHER" id="PTHR10264">
    <property type="entry name" value="BAND 7 PROTEIN-RELATED"/>
    <property type="match status" value="1"/>
</dbReference>
<evidence type="ECO:0000256" key="3">
    <source>
        <dbReference type="SAM" id="Phobius"/>
    </source>
</evidence>